<sequence length="732" mass="82517">MQLITLCFVFVLSLCTFNVVKCQDCSRENFISQFSAEKLDLSKLENTDSGKTVRLSCTVGYVGLSRYTCKNGEWKKQSGRPCERKSCGHPGDTPNGDFHLTFSDDFVFGAQVEYQCKTGYQMVSRTKHRTCMEQGWDNAIPICEAVKCPVIQANKNVLVIGDSEDATFGNVIQFECQSNQMVLKGPTEIDCNDRGDWSGTVPTCEEIKCYVPNIVHGFVTGSQEEFKENDILRYGCSKYYTPFSRSSRCTKIGNKATWSPPPECEEVKCRLLQKEGTLYKPSGRSVFYPDDKLEIKCPKGFWDFFSKTTEKEVTCNDDGKWSSSTDCEQITCAPPDDTLVKYGRWDRRWRTGRFEEKKDYQCRFGYKPTNGATFAECTNDGTWTPNPLCEEITCAAPDDNRVMQTSLTRWRTGKLNDQNDYQCKPGYKPTKDATFAKCTIDGTWTPTPLCEELCPPLTNGFIVRENASSSTFYYSCNENFKPSTGGWWGMATCKDKKLSGDPTCTINCQIPDIPNSKAVSQNDMKVTCKDGYTLVGTNTIKCTNGELETPLPECKLTCGPPPKVDNAIVKIPYQKIFMEDSRVNYECRNAFVMDGSHEITCMNRIWTTPPTCKQYCGTPDGTGKKMQFSDQGEKRYKEGHEIAYQCLHPHNYKGSVGTGICMNGQWNKTVECIERCPDPPTIENGEAEKSEEKDGIATVVSYKCQTSYTLTFSKVIKCVNGEWESPPECKRK</sequence>
<feature type="domain" description="Sushi" evidence="7">
    <location>
        <begin position="207"/>
        <end position="266"/>
    </location>
</feature>
<dbReference type="SUPFAM" id="SSF57535">
    <property type="entry name" value="Complement control module/SCR domain"/>
    <property type="match status" value="10"/>
</dbReference>
<dbReference type="OMA" id="CIKICEI"/>
<reference evidence="8" key="3">
    <citation type="submission" date="2025-08" db="UniProtKB">
        <authorList>
            <consortium name="Ensembl"/>
        </authorList>
    </citation>
    <scope>IDENTIFICATION</scope>
</reference>
<evidence type="ECO:0000313" key="9">
    <source>
        <dbReference type="Proteomes" id="UP000265140"/>
    </source>
</evidence>
<keyword evidence="9" id="KW-1185">Reference proteome</keyword>
<keyword evidence="4 5" id="KW-1015">Disulfide bond</keyword>
<proteinExistence type="predicted"/>
<feature type="disulfide bond" evidence="5">
    <location>
        <begin position="423"/>
        <end position="450"/>
    </location>
</feature>
<dbReference type="SMART" id="SM00032">
    <property type="entry name" value="CCP"/>
    <property type="match status" value="11"/>
</dbReference>
<dbReference type="InterPro" id="IPR000436">
    <property type="entry name" value="Sushi_SCR_CCP_dom"/>
</dbReference>
<reference evidence="8" key="4">
    <citation type="submission" date="2025-09" db="UniProtKB">
        <authorList>
            <consortium name="Ensembl"/>
        </authorList>
    </citation>
    <scope>IDENTIFICATION</scope>
</reference>
<dbReference type="GeneTree" id="ENSGT00940000154967"/>
<evidence type="ECO:0000259" key="7">
    <source>
        <dbReference type="PROSITE" id="PS50923"/>
    </source>
</evidence>
<comment type="subcellular location">
    <subcellularLocation>
        <location evidence="1">Virion</location>
    </subcellularLocation>
</comment>
<accession>A0A3P8ZD22</accession>
<feature type="domain" description="Sushi" evidence="7">
    <location>
        <begin position="556"/>
        <end position="614"/>
    </location>
</feature>
<reference evidence="8" key="2">
    <citation type="submission" date="2020-02" db="EMBL/GenBank/DDBJ databases">
        <title>Esox lucius (northern pike) genome, fEsoLuc1, primary haplotype.</title>
        <authorList>
            <person name="Myers G."/>
            <person name="Karagic N."/>
            <person name="Meyer A."/>
            <person name="Pippel M."/>
            <person name="Reichard M."/>
            <person name="Winkler S."/>
            <person name="Tracey A."/>
            <person name="Sims Y."/>
            <person name="Howe K."/>
            <person name="Rhie A."/>
            <person name="Formenti G."/>
            <person name="Durbin R."/>
            <person name="Fedrigo O."/>
            <person name="Jarvis E.D."/>
        </authorList>
    </citation>
    <scope>NUCLEOTIDE SEQUENCE [LARGE SCALE GENOMIC DNA]</scope>
</reference>
<dbReference type="InterPro" id="IPR051503">
    <property type="entry name" value="ComplSys_Reg/VirEntry_Med"/>
</dbReference>
<dbReference type="AlphaFoldDB" id="A0A3P8ZD22"/>
<dbReference type="Bgee" id="ENSELUG00000002491">
    <property type="expression patterns" value="Expressed in liver and 10 other cell types or tissues"/>
</dbReference>
<feature type="disulfide bond" evidence="5">
    <location>
        <begin position="148"/>
        <end position="191"/>
    </location>
</feature>
<protein>
    <recommendedName>
        <fullName evidence="7">Sushi domain-containing protein</fullName>
    </recommendedName>
</protein>
<name>A0A3P8ZD22_ESOLU</name>
<feature type="disulfide bond" evidence="5">
    <location>
        <begin position="116"/>
        <end position="143"/>
    </location>
</feature>
<evidence type="ECO:0000256" key="1">
    <source>
        <dbReference type="ARBA" id="ARBA00004328"/>
    </source>
</evidence>
<evidence type="ECO:0000256" key="5">
    <source>
        <dbReference type="PROSITE-ProRule" id="PRU00302"/>
    </source>
</evidence>
<evidence type="ECO:0000313" key="8">
    <source>
        <dbReference type="Ensembl" id="ENSELUP00000026570.3"/>
    </source>
</evidence>
<dbReference type="Proteomes" id="UP000265140">
    <property type="component" value="Chromosome 8"/>
</dbReference>
<dbReference type="InParanoid" id="A0A3P8ZD22"/>
<keyword evidence="2 5" id="KW-0768">Sushi</keyword>
<feature type="disulfide bond" evidence="5">
    <location>
        <begin position="362"/>
        <end position="389"/>
    </location>
</feature>
<feature type="chain" id="PRO_5044257323" description="Sushi domain-containing protein" evidence="6">
    <location>
        <begin position="23"/>
        <end position="732"/>
    </location>
</feature>
<dbReference type="PANTHER" id="PTHR45785:SF2">
    <property type="entry name" value="COMPLEMENT FACTOR H-RELATED"/>
    <property type="match status" value="1"/>
</dbReference>
<comment type="caution">
    <text evidence="5">Lacks conserved residue(s) required for the propagation of feature annotation.</text>
</comment>
<dbReference type="Pfam" id="PF00084">
    <property type="entry name" value="Sushi"/>
    <property type="match status" value="8"/>
</dbReference>
<feature type="domain" description="Sushi" evidence="7">
    <location>
        <begin position="146"/>
        <end position="206"/>
    </location>
</feature>
<dbReference type="STRING" id="8010.ENSELUP00000026570"/>
<feature type="domain" description="Sushi" evidence="7">
    <location>
        <begin position="85"/>
        <end position="145"/>
    </location>
</feature>
<dbReference type="CDD" id="cd00033">
    <property type="entry name" value="CCP"/>
    <property type="match status" value="5"/>
</dbReference>
<evidence type="ECO:0000256" key="3">
    <source>
        <dbReference type="ARBA" id="ARBA00022729"/>
    </source>
</evidence>
<evidence type="ECO:0000256" key="4">
    <source>
        <dbReference type="ARBA" id="ARBA00023157"/>
    </source>
</evidence>
<feature type="domain" description="Sushi" evidence="7">
    <location>
        <begin position="330"/>
        <end position="391"/>
    </location>
</feature>
<reference evidence="9" key="1">
    <citation type="journal article" date="2014" name="PLoS ONE">
        <title>The genome and linkage map of the northern pike (Esox lucius): conserved synteny revealed between the salmonid sister group and the Neoteleostei.</title>
        <authorList>
            <person name="Rondeau E.B."/>
            <person name="Minkley D.R."/>
            <person name="Leong J.S."/>
            <person name="Messmer A.M."/>
            <person name="Jantzen J.R."/>
            <person name="von Schalburg K.R."/>
            <person name="Lemon C."/>
            <person name="Bird N.H."/>
            <person name="Koop B.F."/>
        </authorList>
    </citation>
    <scope>NUCLEOTIDE SEQUENCE</scope>
</reference>
<feature type="domain" description="Sushi" evidence="7">
    <location>
        <begin position="392"/>
        <end position="452"/>
    </location>
</feature>
<keyword evidence="3 6" id="KW-0732">Signal</keyword>
<dbReference type="InterPro" id="IPR035976">
    <property type="entry name" value="Sushi/SCR/CCP_sf"/>
</dbReference>
<evidence type="ECO:0000256" key="2">
    <source>
        <dbReference type="ARBA" id="ARBA00022659"/>
    </source>
</evidence>
<feature type="domain" description="Sushi" evidence="7">
    <location>
        <begin position="267"/>
        <end position="329"/>
    </location>
</feature>
<dbReference type="Ensembl" id="ENSELUT00000018253.3">
    <property type="protein sequence ID" value="ENSELUP00000026570.3"/>
    <property type="gene ID" value="ENSELUG00000002491.3"/>
</dbReference>
<dbReference type="Gene3D" id="2.10.70.10">
    <property type="entry name" value="Complement Module, domain 1"/>
    <property type="match status" value="11"/>
</dbReference>
<feature type="signal peptide" evidence="6">
    <location>
        <begin position="1"/>
        <end position="22"/>
    </location>
</feature>
<feature type="disulfide bond" evidence="5">
    <location>
        <begin position="558"/>
        <end position="601"/>
    </location>
</feature>
<dbReference type="PANTHER" id="PTHR45785">
    <property type="entry name" value="COMPLEMENT FACTOR H-RELATED"/>
    <property type="match status" value="1"/>
</dbReference>
<feature type="domain" description="Sushi" evidence="7">
    <location>
        <begin position="674"/>
        <end position="731"/>
    </location>
</feature>
<gene>
    <name evidence="8" type="primary">ELAPOR2</name>
</gene>
<organism evidence="8 9">
    <name type="scientific">Esox lucius</name>
    <name type="common">Northern pike</name>
    <dbReference type="NCBI Taxonomy" id="8010"/>
    <lineage>
        <taxon>Eukaryota</taxon>
        <taxon>Metazoa</taxon>
        <taxon>Chordata</taxon>
        <taxon>Craniata</taxon>
        <taxon>Vertebrata</taxon>
        <taxon>Euteleostomi</taxon>
        <taxon>Actinopterygii</taxon>
        <taxon>Neopterygii</taxon>
        <taxon>Teleostei</taxon>
        <taxon>Protacanthopterygii</taxon>
        <taxon>Esociformes</taxon>
        <taxon>Esocidae</taxon>
        <taxon>Esox</taxon>
    </lineage>
</organism>
<evidence type="ECO:0000256" key="6">
    <source>
        <dbReference type="SAM" id="SignalP"/>
    </source>
</evidence>
<dbReference type="PROSITE" id="PS50923">
    <property type="entry name" value="SUSHI"/>
    <property type="match status" value="8"/>
</dbReference>